<sequence>MISQHQKPLMSGFGAKTEPSEILENINLADKTVIITGGYSGIGLETTKAIKANGARVLIPAKRLDVATKELSGIIPREDIFEMDLADLSSVKSFTDSFNSANNTLDILINNAGIMACPETRVYKNWESQFAVNQIGHFVLTKELMNSMKNAKKSRLVSLSSSAHQISAIRWDDVHFNNAPYEKWAAYGQSKTASSLLAIEFDSQMKEFGGRGFSVHPGGILTPLQRHLANEEMVALGWKKEDGTLSDMAAKFFKSPSQGSSTTLWCATSSMLENMGGVFCENCDVAERKVNLDESMTRFFGVADWAVDSDDARKLWVETEKMIKNN</sequence>
<name>A0A520MPX9_9GAMM</name>
<comment type="similarity">
    <text evidence="1">Belongs to the short-chain dehydrogenases/reductases (SDR) family.</text>
</comment>
<dbReference type="GO" id="GO:0016491">
    <property type="term" value="F:oxidoreductase activity"/>
    <property type="evidence" value="ECO:0007669"/>
    <property type="project" value="UniProtKB-KW"/>
</dbReference>
<keyword evidence="2" id="KW-0560">Oxidoreductase</keyword>
<dbReference type="PANTHER" id="PTHR24320:SF148">
    <property type="entry name" value="NAD(P)-BINDING ROSSMANN-FOLD SUPERFAMILY PROTEIN"/>
    <property type="match status" value="1"/>
</dbReference>
<dbReference type="PANTHER" id="PTHR24320">
    <property type="entry name" value="RETINOL DEHYDROGENASE"/>
    <property type="match status" value="1"/>
</dbReference>
<dbReference type="Gene3D" id="3.40.50.720">
    <property type="entry name" value="NAD(P)-binding Rossmann-like Domain"/>
    <property type="match status" value="1"/>
</dbReference>
<dbReference type="InterPro" id="IPR002347">
    <property type="entry name" value="SDR_fam"/>
</dbReference>
<dbReference type="Proteomes" id="UP000315782">
    <property type="component" value="Unassembled WGS sequence"/>
</dbReference>
<comment type="caution">
    <text evidence="3">The sequence shown here is derived from an EMBL/GenBank/DDBJ whole genome shotgun (WGS) entry which is preliminary data.</text>
</comment>
<dbReference type="EMBL" id="SHBI01000001">
    <property type="protein sequence ID" value="RZO23276.1"/>
    <property type="molecule type" value="Genomic_DNA"/>
</dbReference>
<dbReference type="PRINTS" id="PR00081">
    <property type="entry name" value="GDHRDH"/>
</dbReference>
<reference evidence="3 4" key="1">
    <citation type="submission" date="2019-02" db="EMBL/GenBank/DDBJ databases">
        <title>Prokaryotic population dynamics and viral predation in marine succession experiment using metagenomics: the confinement effect.</title>
        <authorList>
            <person name="Haro-Moreno J.M."/>
            <person name="Rodriguez-Valera F."/>
            <person name="Lopez-Perez M."/>
        </authorList>
    </citation>
    <scope>NUCLEOTIDE SEQUENCE [LARGE SCALE GENOMIC DNA]</scope>
    <source>
        <strain evidence="3">MED-G163</strain>
    </source>
</reference>
<evidence type="ECO:0000313" key="4">
    <source>
        <dbReference type="Proteomes" id="UP000315782"/>
    </source>
</evidence>
<protein>
    <submittedName>
        <fullName evidence="3">SDR family NAD(P)-dependent oxidoreductase</fullName>
    </submittedName>
</protein>
<organism evidence="3 4">
    <name type="scientific">SAR86 cluster bacterium</name>
    <dbReference type="NCBI Taxonomy" id="2030880"/>
    <lineage>
        <taxon>Bacteria</taxon>
        <taxon>Pseudomonadati</taxon>
        <taxon>Pseudomonadota</taxon>
        <taxon>Gammaproteobacteria</taxon>
        <taxon>SAR86 cluster</taxon>
    </lineage>
</organism>
<evidence type="ECO:0000256" key="1">
    <source>
        <dbReference type="ARBA" id="ARBA00006484"/>
    </source>
</evidence>
<evidence type="ECO:0000256" key="2">
    <source>
        <dbReference type="ARBA" id="ARBA00023002"/>
    </source>
</evidence>
<dbReference type="AlphaFoldDB" id="A0A520MPX9"/>
<gene>
    <name evidence="3" type="ORF">EVA96_00480</name>
</gene>
<proteinExistence type="inferred from homology"/>
<accession>A0A520MPX9</accession>
<evidence type="ECO:0000313" key="3">
    <source>
        <dbReference type="EMBL" id="RZO23276.1"/>
    </source>
</evidence>
<dbReference type="SUPFAM" id="SSF51735">
    <property type="entry name" value="NAD(P)-binding Rossmann-fold domains"/>
    <property type="match status" value="1"/>
</dbReference>
<dbReference type="InterPro" id="IPR036291">
    <property type="entry name" value="NAD(P)-bd_dom_sf"/>
</dbReference>
<dbReference type="Pfam" id="PF00106">
    <property type="entry name" value="adh_short"/>
    <property type="match status" value="1"/>
</dbReference>